<organism evidence="4 5">
    <name type="scientific">Streptomyces graminofaciens</name>
    <dbReference type="NCBI Taxonomy" id="68212"/>
    <lineage>
        <taxon>Bacteria</taxon>
        <taxon>Bacillati</taxon>
        <taxon>Actinomycetota</taxon>
        <taxon>Actinomycetes</taxon>
        <taxon>Kitasatosporales</taxon>
        <taxon>Streptomycetaceae</taxon>
        <taxon>Streptomyces</taxon>
    </lineage>
</organism>
<keyword evidence="2" id="KW-0732">Signal</keyword>
<feature type="domain" description="DUF6299" evidence="3">
    <location>
        <begin position="33"/>
        <end position="143"/>
    </location>
</feature>
<accession>A0ABM7F8D6</accession>
<reference evidence="4 5" key="1">
    <citation type="journal article" date="2010" name="ChemBioChem">
        <title>Cloning and characterization of the biosynthetic gene cluster of 16-membered macrolide antibiotic FD-891: involvement of a dual functional cytochrome P450 monooxygenase catalyzing epoxidation and hydroxylation.</title>
        <authorList>
            <person name="Kudo F."/>
            <person name="Motegi A."/>
            <person name="Mizoue K."/>
            <person name="Eguchi T."/>
        </authorList>
    </citation>
    <scope>NUCLEOTIDE SEQUENCE [LARGE SCALE GENOMIC DNA]</scope>
    <source>
        <strain evidence="4 5">A-8890</strain>
    </source>
</reference>
<reference evidence="4 5" key="2">
    <citation type="journal article" date="2023" name="ChemBioChem">
        <title>Acyltransferase Domain Exchange between Two Independent Type I Polyketide Synthases in the Same Producer Strain of Macrolide Antibiotics.</title>
        <authorList>
            <person name="Kudo F."/>
            <person name="Kishikawa K."/>
            <person name="Tsuboi K."/>
            <person name="Kido T."/>
            <person name="Usui T."/>
            <person name="Hashimoto J."/>
            <person name="Shin-Ya K."/>
            <person name="Miyanaga A."/>
            <person name="Eguchi T."/>
        </authorList>
    </citation>
    <scope>NUCLEOTIDE SEQUENCE [LARGE SCALE GENOMIC DNA]</scope>
    <source>
        <strain evidence="4 5">A-8890</strain>
    </source>
</reference>
<feature type="region of interest" description="Disordered" evidence="1">
    <location>
        <begin position="64"/>
        <end position="145"/>
    </location>
</feature>
<keyword evidence="5" id="KW-1185">Reference proteome</keyword>
<dbReference type="EMBL" id="AP018448">
    <property type="protein sequence ID" value="BBC32192.1"/>
    <property type="molecule type" value="Genomic_DNA"/>
</dbReference>
<proteinExistence type="predicted"/>
<name>A0ABM7F8D6_9ACTN</name>
<dbReference type="Pfam" id="PF19816">
    <property type="entry name" value="DUF6299"/>
    <property type="match status" value="1"/>
</dbReference>
<dbReference type="InterPro" id="IPR046266">
    <property type="entry name" value="DUF6299"/>
</dbReference>
<evidence type="ECO:0000313" key="5">
    <source>
        <dbReference type="Proteomes" id="UP001321542"/>
    </source>
</evidence>
<feature type="signal peptide" evidence="2">
    <location>
        <begin position="1"/>
        <end position="29"/>
    </location>
</feature>
<gene>
    <name evidence="4" type="ORF">SGFS_034860</name>
</gene>
<evidence type="ECO:0000256" key="2">
    <source>
        <dbReference type="SAM" id="SignalP"/>
    </source>
</evidence>
<feature type="chain" id="PRO_5045272670" description="DUF6299 domain-containing protein" evidence="2">
    <location>
        <begin position="30"/>
        <end position="145"/>
    </location>
</feature>
<evidence type="ECO:0000256" key="1">
    <source>
        <dbReference type="SAM" id="MobiDB-lite"/>
    </source>
</evidence>
<evidence type="ECO:0000259" key="3">
    <source>
        <dbReference type="Pfam" id="PF19816"/>
    </source>
</evidence>
<protein>
    <recommendedName>
        <fullName evidence="3">DUF6299 domain-containing protein</fullName>
    </recommendedName>
</protein>
<dbReference type="RefSeq" id="WP_286251177.1">
    <property type="nucleotide sequence ID" value="NZ_AP018448.1"/>
</dbReference>
<feature type="compositionally biased region" description="Basic and acidic residues" evidence="1">
    <location>
        <begin position="133"/>
        <end position="145"/>
    </location>
</feature>
<dbReference type="Proteomes" id="UP001321542">
    <property type="component" value="Chromosome"/>
</dbReference>
<evidence type="ECO:0000313" key="4">
    <source>
        <dbReference type="EMBL" id="BBC32192.1"/>
    </source>
</evidence>
<feature type="compositionally biased region" description="Polar residues" evidence="1">
    <location>
        <begin position="120"/>
        <end position="131"/>
    </location>
</feature>
<sequence length="145" mass="14681">MSRSRIPQALGAALGAALLLLAAAPAAVAKPEPSEGVTVHSPGLVAEDGPVMVSGTYRCVGGGSVAVSPSLQHADQRSRKGAGGSRAVCDGAEHSSTDTDDAVTSRHRRGPARGKVTFVEVSTSGGSQLSDVHSVRQRDTTPVED</sequence>